<proteinExistence type="predicted"/>
<feature type="region of interest" description="Disordered" evidence="1">
    <location>
        <begin position="1"/>
        <end position="43"/>
    </location>
</feature>
<keyword evidence="3" id="KW-1185">Reference proteome</keyword>
<dbReference type="RefSeq" id="WP_208850951.1">
    <property type="nucleotide sequence ID" value="NZ_JAGGDJ010000055.1"/>
</dbReference>
<comment type="caution">
    <text evidence="2">The sequence shown here is derived from an EMBL/GenBank/DDBJ whole genome shotgun (WGS) entry which is preliminary data.</text>
</comment>
<dbReference type="Proteomes" id="UP000670947">
    <property type="component" value="Unassembled WGS sequence"/>
</dbReference>
<organism evidence="2 3">
    <name type="scientific">Paenibacillus artemisiicola</name>
    <dbReference type="NCBI Taxonomy" id="1172618"/>
    <lineage>
        <taxon>Bacteria</taxon>
        <taxon>Bacillati</taxon>
        <taxon>Bacillota</taxon>
        <taxon>Bacilli</taxon>
        <taxon>Bacillales</taxon>
        <taxon>Paenibacillaceae</taxon>
        <taxon>Paenibacillus</taxon>
    </lineage>
</organism>
<reference evidence="2 3" key="1">
    <citation type="submission" date="2021-03" db="EMBL/GenBank/DDBJ databases">
        <title>Paenibacillus artemisicola MWE-103 whole genome sequence.</title>
        <authorList>
            <person name="Ham Y.J."/>
        </authorList>
    </citation>
    <scope>NUCLEOTIDE SEQUENCE [LARGE SCALE GENOMIC DNA]</scope>
    <source>
        <strain evidence="2 3">MWE-103</strain>
    </source>
</reference>
<evidence type="ECO:0000313" key="2">
    <source>
        <dbReference type="EMBL" id="MBO7748385.1"/>
    </source>
</evidence>
<evidence type="ECO:0000313" key="3">
    <source>
        <dbReference type="Proteomes" id="UP000670947"/>
    </source>
</evidence>
<protein>
    <submittedName>
        <fullName evidence="2">Uncharacterized protein</fullName>
    </submittedName>
</protein>
<evidence type="ECO:0000256" key="1">
    <source>
        <dbReference type="SAM" id="MobiDB-lite"/>
    </source>
</evidence>
<dbReference type="EMBL" id="JAGGDJ010000055">
    <property type="protein sequence ID" value="MBO7748385.1"/>
    <property type="molecule type" value="Genomic_DNA"/>
</dbReference>
<feature type="compositionally biased region" description="Basic and acidic residues" evidence="1">
    <location>
        <begin position="1"/>
        <end position="20"/>
    </location>
</feature>
<sequence>MLNHYEHQKLAEMKEDELRRRASGQWMREPGNGGKPAAAAQPKGMLRRIQAVLAALFA</sequence>
<gene>
    <name evidence="2" type="ORF">I8J29_29790</name>
</gene>
<accession>A0ABS3WJ97</accession>
<name>A0ABS3WJ97_9BACL</name>